<keyword evidence="3" id="KW-1185">Reference proteome</keyword>
<dbReference type="Proteomes" id="UP000634136">
    <property type="component" value="Unassembled WGS sequence"/>
</dbReference>
<sequence length="34" mass="3960">MEKSRGSLKWSERPTKPLGFGRQNDLKPFKLDVI</sequence>
<comment type="caution">
    <text evidence="2">The sequence shown here is derived from an EMBL/GenBank/DDBJ whole genome shotgun (WGS) entry which is preliminary data.</text>
</comment>
<dbReference type="AlphaFoldDB" id="A0A834SR13"/>
<feature type="compositionally biased region" description="Basic and acidic residues" evidence="1">
    <location>
        <begin position="1"/>
        <end position="15"/>
    </location>
</feature>
<dbReference type="EMBL" id="JAAIUW010000011">
    <property type="protein sequence ID" value="KAF7808449.1"/>
    <property type="molecule type" value="Genomic_DNA"/>
</dbReference>
<reference evidence="2" key="1">
    <citation type="submission" date="2020-09" db="EMBL/GenBank/DDBJ databases">
        <title>Genome-Enabled Discovery of Anthraquinone Biosynthesis in Senna tora.</title>
        <authorList>
            <person name="Kang S.-H."/>
            <person name="Pandey R.P."/>
            <person name="Lee C.-M."/>
            <person name="Sim J.-S."/>
            <person name="Jeong J.-T."/>
            <person name="Choi B.-S."/>
            <person name="Jung M."/>
            <person name="Ginzburg D."/>
            <person name="Zhao K."/>
            <person name="Won S.Y."/>
            <person name="Oh T.-J."/>
            <person name="Yu Y."/>
            <person name="Kim N.-H."/>
            <person name="Lee O.R."/>
            <person name="Lee T.-H."/>
            <person name="Bashyal P."/>
            <person name="Kim T.-S."/>
            <person name="Lee W.-H."/>
            <person name="Kawkins C."/>
            <person name="Kim C.-K."/>
            <person name="Kim J.S."/>
            <person name="Ahn B.O."/>
            <person name="Rhee S.Y."/>
            <person name="Sohng J.K."/>
        </authorList>
    </citation>
    <scope>NUCLEOTIDE SEQUENCE</scope>
    <source>
        <tissue evidence="2">Leaf</tissue>
    </source>
</reference>
<evidence type="ECO:0000313" key="2">
    <source>
        <dbReference type="EMBL" id="KAF7808449.1"/>
    </source>
</evidence>
<organism evidence="2 3">
    <name type="scientific">Senna tora</name>
    <dbReference type="NCBI Taxonomy" id="362788"/>
    <lineage>
        <taxon>Eukaryota</taxon>
        <taxon>Viridiplantae</taxon>
        <taxon>Streptophyta</taxon>
        <taxon>Embryophyta</taxon>
        <taxon>Tracheophyta</taxon>
        <taxon>Spermatophyta</taxon>
        <taxon>Magnoliopsida</taxon>
        <taxon>eudicotyledons</taxon>
        <taxon>Gunneridae</taxon>
        <taxon>Pentapetalae</taxon>
        <taxon>rosids</taxon>
        <taxon>fabids</taxon>
        <taxon>Fabales</taxon>
        <taxon>Fabaceae</taxon>
        <taxon>Caesalpinioideae</taxon>
        <taxon>Cassia clade</taxon>
        <taxon>Senna</taxon>
    </lineage>
</organism>
<evidence type="ECO:0000256" key="1">
    <source>
        <dbReference type="SAM" id="MobiDB-lite"/>
    </source>
</evidence>
<proteinExistence type="predicted"/>
<name>A0A834SR13_9FABA</name>
<feature type="region of interest" description="Disordered" evidence="1">
    <location>
        <begin position="1"/>
        <end position="24"/>
    </location>
</feature>
<evidence type="ECO:0000313" key="3">
    <source>
        <dbReference type="Proteomes" id="UP000634136"/>
    </source>
</evidence>
<accession>A0A834SR13</accession>
<protein>
    <submittedName>
        <fullName evidence="2">Uncharacterized protein</fullName>
    </submittedName>
</protein>
<gene>
    <name evidence="2" type="ORF">G2W53_035192</name>
</gene>